<protein>
    <submittedName>
        <fullName evidence="2">Uncharacterized protein</fullName>
    </submittedName>
</protein>
<reference evidence="2" key="1">
    <citation type="submission" date="2020-11" db="EMBL/GenBank/DDBJ databases">
        <authorList>
            <consortium name="DOE Joint Genome Institute"/>
            <person name="Ahrendt S."/>
            <person name="Riley R."/>
            <person name="Andreopoulos W."/>
            <person name="Labutti K."/>
            <person name="Pangilinan J."/>
            <person name="Ruiz-Duenas F.J."/>
            <person name="Barrasa J.M."/>
            <person name="Sanchez-Garcia M."/>
            <person name="Camarero S."/>
            <person name="Miyauchi S."/>
            <person name="Serrano A."/>
            <person name="Linde D."/>
            <person name="Babiker R."/>
            <person name="Drula E."/>
            <person name="Ayuso-Fernandez I."/>
            <person name="Pacheco R."/>
            <person name="Padilla G."/>
            <person name="Ferreira P."/>
            <person name="Barriuso J."/>
            <person name="Kellner H."/>
            <person name="Castanera R."/>
            <person name="Alfaro M."/>
            <person name="Ramirez L."/>
            <person name="Pisabarro A.G."/>
            <person name="Kuo A."/>
            <person name="Tritt A."/>
            <person name="Lipzen A."/>
            <person name="He G."/>
            <person name="Yan M."/>
            <person name="Ng V."/>
            <person name="Cullen D."/>
            <person name="Martin F."/>
            <person name="Rosso M.-N."/>
            <person name="Henrissat B."/>
            <person name="Hibbett D."/>
            <person name="Martinez A.T."/>
            <person name="Grigoriev I.V."/>
        </authorList>
    </citation>
    <scope>NUCLEOTIDE SEQUENCE</scope>
    <source>
        <strain evidence="2">ATCC 90797</strain>
    </source>
</reference>
<comment type="caution">
    <text evidence="2">The sequence shown here is derived from an EMBL/GenBank/DDBJ whole genome shotgun (WGS) entry which is preliminary data.</text>
</comment>
<organism evidence="2 3">
    <name type="scientific">Pleurotus eryngii</name>
    <name type="common">Boletus of the steppes</name>
    <dbReference type="NCBI Taxonomy" id="5323"/>
    <lineage>
        <taxon>Eukaryota</taxon>
        <taxon>Fungi</taxon>
        <taxon>Dikarya</taxon>
        <taxon>Basidiomycota</taxon>
        <taxon>Agaricomycotina</taxon>
        <taxon>Agaricomycetes</taxon>
        <taxon>Agaricomycetidae</taxon>
        <taxon>Agaricales</taxon>
        <taxon>Pleurotineae</taxon>
        <taxon>Pleurotaceae</taxon>
        <taxon>Pleurotus</taxon>
    </lineage>
</organism>
<evidence type="ECO:0000313" key="1">
    <source>
        <dbReference type="EMBL" id="KAF9488297.1"/>
    </source>
</evidence>
<gene>
    <name evidence="1" type="ORF">BDN71DRAFT_1436221</name>
    <name evidence="2" type="ORF">BDN71DRAFT_1512234</name>
</gene>
<dbReference type="EMBL" id="MU154675">
    <property type="protein sequence ID" value="KAF9489332.1"/>
    <property type="molecule type" value="Genomic_DNA"/>
</dbReference>
<name>A0A9P5ZL09_PLEER</name>
<sequence length="155" mass="16115">MTVSPNRNCAIIRALHKLANALKNPSAVAPPVAIAPSVSQTARATVHTASAPNVLIAPPNANPESSSSLSSASPPAPAPALYYVPTAAEHACGGKLYVVTCGLNIRIFYSWENIAPLMMEVSRAVYLAIDDMEEGLQHMINAINNGSAACVTPPV</sequence>
<proteinExistence type="predicted"/>
<dbReference type="Proteomes" id="UP000807025">
    <property type="component" value="Unassembled WGS sequence"/>
</dbReference>
<evidence type="ECO:0000313" key="2">
    <source>
        <dbReference type="EMBL" id="KAF9489332.1"/>
    </source>
</evidence>
<dbReference type="AlphaFoldDB" id="A0A9P5ZL09"/>
<keyword evidence="3" id="KW-1185">Reference proteome</keyword>
<dbReference type="EMBL" id="MU154720">
    <property type="protein sequence ID" value="KAF9488297.1"/>
    <property type="molecule type" value="Genomic_DNA"/>
</dbReference>
<accession>A0A9P5ZL09</accession>
<dbReference type="OrthoDB" id="3270804at2759"/>
<evidence type="ECO:0000313" key="3">
    <source>
        <dbReference type="Proteomes" id="UP000807025"/>
    </source>
</evidence>